<dbReference type="PANTHER" id="PTHR14097">
    <property type="entry name" value="OXIDOREDUCTASE HTATIP2"/>
    <property type="match status" value="1"/>
</dbReference>
<protein>
    <recommendedName>
        <fullName evidence="4">Nucleoside-diphosphate-sugar epimerase</fullName>
    </recommendedName>
</protein>
<accession>A0ABR3XM61</accession>
<dbReference type="EMBL" id="JAVDPF010000015">
    <property type="protein sequence ID" value="KAL1876637.1"/>
    <property type="molecule type" value="Genomic_DNA"/>
</dbReference>
<evidence type="ECO:0000313" key="3">
    <source>
        <dbReference type="Proteomes" id="UP001583193"/>
    </source>
</evidence>
<keyword evidence="1" id="KW-0732">Signal</keyword>
<keyword evidence="3" id="KW-1185">Reference proteome</keyword>
<evidence type="ECO:0000256" key="1">
    <source>
        <dbReference type="SAM" id="SignalP"/>
    </source>
</evidence>
<evidence type="ECO:0008006" key="4">
    <source>
        <dbReference type="Google" id="ProtNLM"/>
    </source>
</evidence>
<name>A0ABR3XM61_9EURO</name>
<proteinExistence type="predicted"/>
<comment type="caution">
    <text evidence="2">The sequence shown here is derived from an EMBL/GenBank/DDBJ whole genome shotgun (WGS) entry which is preliminary data.</text>
</comment>
<dbReference type="InterPro" id="IPR036291">
    <property type="entry name" value="NAD(P)-bd_dom_sf"/>
</dbReference>
<dbReference type="Gene3D" id="3.40.50.720">
    <property type="entry name" value="NAD(P)-binding Rossmann-like Domain"/>
    <property type="match status" value="1"/>
</dbReference>
<dbReference type="Proteomes" id="UP001583193">
    <property type="component" value="Unassembled WGS sequence"/>
</dbReference>
<organism evidence="2 3">
    <name type="scientific">Paecilomyces lecythidis</name>
    <dbReference type="NCBI Taxonomy" id="3004212"/>
    <lineage>
        <taxon>Eukaryota</taxon>
        <taxon>Fungi</taxon>
        <taxon>Dikarya</taxon>
        <taxon>Ascomycota</taxon>
        <taxon>Pezizomycotina</taxon>
        <taxon>Eurotiomycetes</taxon>
        <taxon>Eurotiomycetidae</taxon>
        <taxon>Eurotiales</taxon>
        <taxon>Thermoascaceae</taxon>
        <taxon>Paecilomyces</taxon>
    </lineage>
</organism>
<reference evidence="2 3" key="1">
    <citation type="journal article" date="2024" name="IMA Fungus">
        <title>IMA Genome - F19 : A genome assembly and annotation guide to empower mycologists, including annotated draft genome sequences of Ceratocystis pirilliformis, Diaporthe australafricana, Fusarium ophioides, Paecilomyces lecythidis, and Sporothrix stenoceras.</title>
        <authorList>
            <person name="Aylward J."/>
            <person name="Wilson A.M."/>
            <person name="Visagie C.M."/>
            <person name="Spraker J."/>
            <person name="Barnes I."/>
            <person name="Buitendag C."/>
            <person name="Ceriani C."/>
            <person name="Del Mar Angel L."/>
            <person name="du Plessis D."/>
            <person name="Fuchs T."/>
            <person name="Gasser K."/>
            <person name="Kramer D."/>
            <person name="Li W."/>
            <person name="Munsamy K."/>
            <person name="Piso A."/>
            <person name="Price J.L."/>
            <person name="Sonnekus B."/>
            <person name="Thomas C."/>
            <person name="van der Nest A."/>
            <person name="van Dijk A."/>
            <person name="van Heerden A."/>
            <person name="van Vuuren N."/>
            <person name="Yilmaz N."/>
            <person name="Duong T.A."/>
            <person name="van der Merwe N.A."/>
            <person name="Wingfield M.J."/>
            <person name="Wingfield B.D."/>
        </authorList>
    </citation>
    <scope>NUCLEOTIDE SEQUENCE [LARGE SCALE GENOMIC DNA]</scope>
    <source>
        <strain evidence="2 3">CMW 18167</strain>
    </source>
</reference>
<sequence>MHLILTGATGLVGSAALAHILSLPAGSVSRLSILSRRPVPMAENKPNVTVIEHRDFSQYPTELLEKLKGANGCIWAQGISQNDVSKDEYIKITLDYPLAAAKAFSGLSDSFKFVYVSGEGATTNPGRLTPLFGTVKGQAEEALLKLSKEIPTLKPYSVRPAFVDPHNHTEVLKAVASRANQQTFQRKIIDNGLGPVFRCLYQGMVSPTPDLGRFLTDLAMGDGEPLNGDGVSGEGRTVSNKAFRRIAKVGAKVT</sequence>
<feature type="signal peptide" evidence="1">
    <location>
        <begin position="1"/>
        <end position="16"/>
    </location>
</feature>
<feature type="chain" id="PRO_5045208205" description="Nucleoside-diphosphate-sugar epimerase" evidence="1">
    <location>
        <begin position="17"/>
        <end position="254"/>
    </location>
</feature>
<gene>
    <name evidence="2" type="ORF">Plec18167_005044</name>
</gene>
<dbReference type="PANTHER" id="PTHR14097:SF8">
    <property type="entry name" value="NAD(P)-BINDING DOMAIN-CONTAINING PROTEIN"/>
    <property type="match status" value="1"/>
</dbReference>
<evidence type="ECO:0000313" key="2">
    <source>
        <dbReference type="EMBL" id="KAL1876637.1"/>
    </source>
</evidence>
<dbReference type="SUPFAM" id="SSF51735">
    <property type="entry name" value="NAD(P)-binding Rossmann-fold domains"/>
    <property type="match status" value="1"/>
</dbReference>